<keyword evidence="4" id="KW-1185">Reference proteome</keyword>
<protein>
    <submittedName>
        <fullName evidence="3">Anti-anti-sigma factor</fullName>
    </submittedName>
</protein>
<dbReference type="Pfam" id="PF01740">
    <property type="entry name" value="STAS"/>
    <property type="match status" value="1"/>
</dbReference>
<name>A0A2U1JXY2_9BACI</name>
<evidence type="ECO:0000256" key="1">
    <source>
        <dbReference type="ARBA" id="ARBA00022553"/>
    </source>
</evidence>
<dbReference type="PROSITE" id="PS50801">
    <property type="entry name" value="STAS"/>
    <property type="match status" value="1"/>
</dbReference>
<dbReference type="InterPro" id="IPR036513">
    <property type="entry name" value="STAS_dom_sf"/>
</dbReference>
<dbReference type="PANTHER" id="PTHR33745:SF3">
    <property type="entry name" value="RSBT CO-ANTAGONIST PROTEIN RSBRC"/>
    <property type="match status" value="1"/>
</dbReference>
<sequence length="274" mass="31940">MESRLAKTDTIKNFFIENQSEFSKQLLEEAINVRDKINEIHRIGNIDLISNANRLALYVVEGKRDELVEFAKVEGEAWACHELTVSFKLEWLQAIHRVLWRFLYHFECMQEKEADREAFFTLERNINEMMDIFLNTFFLSFSDFKERRLKTQQELIENLSVPIIPITDSVSILPLIGEIDPPRIQTIKEKLLRQISVLKISTIIIDFSGVTILERQITEEIKKVLQGVKMMGCKPIITGLRPKTVQTMMDFCVALEEYAETKGTLQKALNSYFK</sequence>
<gene>
    <name evidence="3" type="ORF">DCC39_11860</name>
</gene>
<dbReference type="PANTHER" id="PTHR33745">
    <property type="entry name" value="RSBT ANTAGONIST PROTEIN RSBS-RELATED"/>
    <property type="match status" value="1"/>
</dbReference>
<reference evidence="3 4" key="1">
    <citation type="submission" date="2018-04" db="EMBL/GenBank/DDBJ databases">
        <title>Camelliibacillus theae gen. nov., sp. nov., isolated from Pu'er tea.</title>
        <authorList>
            <person name="Niu L."/>
        </authorList>
    </citation>
    <scope>NUCLEOTIDE SEQUENCE [LARGE SCALE GENOMIC DNA]</scope>
    <source>
        <strain evidence="3 4">T8</strain>
    </source>
</reference>
<dbReference type="EMBL" id="QCZG01000024">
    <property type="protein sequence ID" value="PWA10081.1"/>
    <property type="molecule type" value="Genomic_DNA"/>
</dbReference>
<dbReference type="InterPro" id="IPR051932">
    <property type="entry name" value="Bact_StressResp_Reg"/>
</dbReference>
<dbReference type="Gene3D" id="3.30.750.24">
    <property type="entry name" value="STAS domain"/>
    <property type="match status" value="1"/>
</dbReference>
<feature type="domain" description="STAS" evidence="2">
    <location>
        <begin position="160"/>
        <end position="272"/>
    </location>
</feature>
<evidence type="ECO:0000313" key="4">
    <source>
        <dbReference type="Proteomes" id="UP000245998"/>
    </source>
</evidence>
<dbReference type="SUPFAM" id="SSF52091">
    <property type="entry name" value="SpoIIaa-like"/>
    <property type="match status" value="1"/>
</dbReference>
<evidence type="ECO:0000313" key="3">
    <source>
        <dbReference type="EMBL" id="PWA10081.1"/>
    </source>
</evidence>
<dbReference type="OrthoDB" id="1120027at2"/>
<evidence type="ECO:0000259" key="2">
    <source>
        <dbReference type="PROSITE" id="PS50801"/>
    </source>
</evidence>
<organism evidence="3 4">
    <name type="scientific">Pueribacillus theae</name>
    <dbReference type="NCBI Taxonomy" id="2171751"/>
    <lineage>
        <taxon>Bacteria</taxon>
        <taxon>Bacillati</taxon>
        <taxon>Bacillota</taxon>
        <taxon>Bacilli</taxon>
        <taxon>Bacillales</taxon>
        <taxon>Bacillaceae</taxon>
        <taxon>Pueribacillus</taxon>
    </lineage>
</organism>
<dbReference type="CDD" id="cd07041">
    <property type="entry name" value="STAS_RsbR_RsbS_like"/>
    <property type="match status" value="1"/>
</dbReference>
<accession>A0A2U1JXY2</accession>
<proteinExistence type="predicted"/>
<comment type="caution">
    <text evidence="3">The sequence shown here is derived from an EMBL/GenBank/DDBJ whole genome shotgun (WGS) entry which is preliminary data.</text>
</comment>
<dbReference type="InterPro" id="IPR002645">
    <property type="entry name" value="STAS_dom"/>
</dbReference>
<dbReference type="AlphaFoldDB" id="A0A2U1JXY2"/>
<dbReference type="Proteomes" id="UP000245998">
    <property type="component" value="Unassembled WGS sequence"/>
</dbReference>
<keyword evidence="1" id="KW-0597">Phosphoprotein</keyword>